<sequence length="126" mass="14414">ISLQPNSLYIFLIQILSVDPHWSLFITDAAGVATRYHWSVAPRRSLNEPIECYDARVINPVREVTNGGKMTLGVVRIMSYSPPQPGFDFNGLFSQIYRGISYNTVQMNRLNHISCWEWVLEALNLL</sequence>
<dbReference type="AlphaFoldDB" id="R7S2N0"/>
<keyword evidence="2" id="KW-1185">Reference proteome</keyword>
<dbReference type="GeneID" id="18882205"/>
<dbReference type="KEGG" id="psq:PUNSTDRAFT_33091"/>
<evidence type="ECO:0000313" key="1">
    <source>
        <dbReference type="EMBL" id="EIN03506.1"/>
    </source>
</evidence>
<dbReference type="RefSeq" id="XP_007389278.1">
    <property type="nucleotide sequence ID" value="XM_007389216.1"/>
</dbReference>
<feature type="non-terminal residue" evidence="1">
    <location>
        <position position="126"/>
    </location>
</feature>
<name>R7S2N0_PUNST</name>
<dbReference type="OrthoDB" id="2603374at2759"/>
<evidence type="ECO:0000313" key="2">
    <source>
        <dbReference type="Proteomes" id="UP000054196"/>
    </source>
</evidence>
<proteinExistence type="predicted"/>
<dbReference type="eggNOG" id="ENOG502SSX5">
    <property type="taxonomic scope" value="Eukaryota"/>
</dbReference>
<protein>
    <submittedName>
        <fullName evidence="1">Uncharacterized protein</fullName>
    </submittedName>
</protein>
<dbReference type="Proteomes" id="UP000054196">
    <property type="component" value="Unassembled WGS sequence"/>
</dbReference>
<dbReference type="OMA" id="CRTWILQ"/>
<accession>R7S2N0</accession>
<reference evidence="2" key="1">
    <citation type="journal article" date="2012" name="Science">
        <title>The Paleozoic origin of enzymatic lignin decomposition reconstructed from 31 fungal genomes.</title>
        <authorList>
            <person name="Floudas D."/>
            <person name="Binder M."/>
            <person name="Riley R."/>
            <person name="Barry K."/>
            <person name="Blanchette R.A."/>
            <person name="Henrissat B."/>
            <person name="Martinez A.T."/>
            <person name="Otillar R."/>
            <person name="Spatafora J.W."/>
            <person name="Yadav J.S."/>
            <person name="Aerts A."/>
            <person name="Benoit I."/>
            <person name="Boyd A."/>
            <person name="Carlson A."/>
            <person name="Copeland A."/>
            <person name="Coutinho P.M."/>
            <person name="de Vries R.P."/>
            <person name="Ferreira P."/>
            <person name="Findley K."/>
            <person name="Foster B."/>
            <person name="Gaskell J."/>
            <person name="Glotzer D."/>
            <person name="Gorecki P."/>
            <person name="Heitman J."/>
            <person name="Hesse C."/>
            <person name="Hori C."/>
            <person name="Igarashi K."/>
            <person name="Jurgens J.A."/>
            <person name="Kallen N."/>
            <person name="Kersten P."/>
            <person name="Kohler A."/>
            <person name="Kuees U."/>
            <person name="Kumar T.K.A."/>
            <person name="Kuo A."/>
            <person name="LaButti K."/>
            <person name="Larrondo L.F."/>
            <person name="Lindquist E."/>
            <person name="Ling A."/>
            <person name="Lombard V."/>
            <person name="Lucas S."/>
            <person name="Lundell T."/>
            <person name="Martin R."/>
            <person name="McLaughlin D.J."/>
            <person name="Morgenstern I."/>
            <person name="Morin E."/>
            <person name="Murat C."/>
            <person name="Nagy L.G."/>
            <person name="Nolan M."/>
            <person name="Ohm R.A."/>
            <person name="Patyshakuliyeva A."/>
            <person name="Rokas A."/>
            <person name="Ruiz-Duenas F.J."/>
            <person name="Sabat G."/>
            <person name="Salamov A."/>
            <person name="Samejima M."/>
            <person name="Schmutz J."/>
            <person name="Slot J.C."/>
            <person name="St John F."/>
            <person name="Stenlid J."/>
            <person name="Sun H."/>
            <person name="Sun S."/>
            <person name="Syed K."/>
            <person name="Tsang A."/>
            <person name="Wiebenga A."/>
            <person name="Young D."/>
            <person name="Pisabarro A."/>
            <person name="Eastwood D.C."/>
            <person name="Martin F."/>
            <person name="Cullen D."/>
            <person name="Grigoriev I.V."/>
            <person name="Hibbett D.S."/>
        </authorList>
    </citation>
    <scope>NUCLEOTIDE SEQUENCE [LARGE SCALE GENOMIC DNA]</scope>
    <source>
        <strain evidence="2">HHB-11173 SS5</strain>
    </source>
</reference>
<organism evidence="1 2">
    <name type="scientific">Punctularia strigosozonata (strain HHB-11173)</name>
    <name type="common">White-rot fungus</name>
    <dbReference type="NCBI Taxonomy" id="741275"/>
    <lineage>
        <taxon>Eukaryota</taxon>
        <taxon>Fungi</taxon>
        <taxon>Dikarya</taxon>
        <taxon>Basidiomycota</taxon>
        <taxon>Agaricomycotina</taxon>
        <taxon>Agaricomycetes</taxon>
        <taxon>Corticiales</taxon>
        <taxon>Punctulariaceae</taxon>
        <taxon>Punctularia</taxon>
    </lineage>
</organism>
<dbReference type="HOGENOM" id="CLU_102259_0_0_1"/>
<dbReference type="EMBL" id="JH687562">
    <property type="protein sequence ID" value="EIN03506.1"/>
    <property type="molecule type" value="Genomic_DNA"/>
</dbReference>
<feature type="non-terminal residue" evidence="1">
    <location>
        <position position="1"/>
    </location>
</feature>
<gene>
    <name evidence="1" type="ORF">PUNSTDRAFT_33091</name>
</gene>